<gene>
    <name evidence="2" type="ORF">MCHLO_00414</name>
</gene>
<protein>
    <submittedName>
        <fullName evidence="2">Uncharacterized protein</fullName>
    </submittedName>
</protein>
<dbReference type="Proteomes" id="UP000815677">
    <property type="component" value="Unassembled WGS sequence"/>
</dbReference>
<name>A0ABQ0KUV1_MYCCL</name>
<evidence type="ECO:0000256" key="1">
    <source>
        <dbReference type="SAM" id="MobiDB-lite"/>
    </source>
</evidence>
<sequence>MPTLASKLYTLLKTTLVSIQTFLLWLFVRTPTAALHAITPYPLRPDLEGRVLDISLSSIEAQDLDDSRVVPRMVMTSGAVGTAPVVDIMPEPTRRRAFSAPGLREAETIAPSQDVAPTPPAQQNRNSLLPLYHNHRNTIGVFLKPAPLSSVTNVVAASCSGPPTATSMRTFVHTQSSLKSPPPKRKSHASSKSNEENISTKAIAPQSPARSVRRKPLPFKAASRYIDHISNNASTAVAASGPSLGLGKYSFPRRRSIVGRGGGDKEAKPKEPAFDFAARVRSAFYGCRAFDDDECDVRELFKRESVVGNGHVHCENDSDSSDNISFYTSSVADGSFAFSTASDSDSSSSVDSPDPTALALPVGTLARLTANSMILHHLQTSESASCSELPYLASPADRHISSCSMACEVSMMSAADASTITTSDVDASATLVFNDLLASLERKFPGTEWGDIVRFEDVVKRITMPVRRG</sequence>
<organism evidence="2 3">
    <name type="scientific">Mycena chlorophos</name>
    <name type="common">Agaric fungus</name>
    <name type="synonym">Agaricus chlorophos</name>
    <dbReference type="NCBI Taxonomy" id="658473"/>
    <lineage>
        <taxon>Eukaryota</taxon>
        <taxon>Fungi</taxon>
        <taxon>Dikarya</taxon>
        <taxon>Basidiomycota</taxon>
        <taxon>Agaricomycotina</taxon>
        <taxon>Agaricomycetes</taxon>
        <taxon>Agaricomycetidae</taxon>
        <taxon>Agaricales</taxon>
        <taxon>Marasmiineae</taxon>
        <taxon>Mycenaceae</taxon>
        <taxon>Mycena</taxon>
    </lineage>
</organism>
<accession>A0ABQ0KUV1</accession>
<reference evidence="2" key="1">
    <citation type="submission" date="2014-09" db="EMBL/GenBank/DDBJ databases">
        <title>Genome sequence of the luminous mushroom Mycena chlorophos for searching fungal bioluminescence genes.</title>
        <authorList>
            <person name="Tanaka Y."/>
            <person name="Kasuga D."/>
            <person name="Oba Y."/>
            <person name="Hase S."/>
            <person name="Sato K."/>
            <person name="Oba Y."/>
            <person name="Sakakibara Y."/>
        </authorList>
    </citation>
    <scope>NUCLEOTIDE SEQUENCE</scope>
</reference>
<feature type="region of interest" description="Disordered" evidence="1">
    <location>
        <begin position="172"/>
        <end position="216"/>
    </location>
</feature>
<proteinExistence type="predicted"/>
<feature type="compositionally biased region" description="Polar residues" evidence="1">
    <location>
        <begin position="190"/>
        <end position="200"/>
    </location>
</feature>
<evidence type="ECO:0000313" key="2">
    <source>
        <dbReference type="EMBL" id="GAT42711.1"/>
    </source>
</evidence>
<keyword evidence="3" id="KW-1185">Reference proteome</keyword>
<evidence type="ECO:0000313" key="3">
    <source>
        <dbReference type="Proteomes" id="UP000815677"/>
    </source>
</evidence>
<dbReference type="EMBL" id="DF838208">
    <property type="protein sequence ID" value="GAT42711.1"/>
    <property type="molecule type" value="Genomic_DNA"/>
</dbReference>